<dbReference type="OMA" id="PMINITA"/>
<comment type="subcellular location">
    <subcellularLocation>
        <location evidence="1 7">Nucleus</location>
    </subcellularLocation>
</comment>
<dbReference type="AlphaFoldDB" id="D6WD31"/>
<evidence type="ECO:0000313" key="10">
    <source>
        <dbReference type="EMBL" id="EEZ98330.2"/>
    </source>
</evidence>
<evidence type="ECO:0000259" key="9">
    <source>
        <dbReference type="Pfam" id="PF08743"/>
    </source>
</evidence>
<feature type="domain" description="Non-structural maintenance of chromosome element 4 C-terminal" evidence="9">
    <location>
        <begin position="214"/>
        <end position="294"/>
    </location>
</feature>
<keyword evidence="4 7" id="KW-0233">DNA recombination</keyword>
<name>D6WD31_TRICA</name>
<dbReference type="Proteomes" id="UP000007266">
    <property type="component" value="Linkage group 2"/>
</dbReference>
<evidence type="ECO:0000256" key="4">
    <source>
        <dbReference type="ARBA" id="ARBA00023172"/>
    </source>
</evidence>
<feature type="region of interest" description="Disordered" evidence="8">
    <location>
        <begin position="159"/>
        <end position="185"/>
    </location>
</feature>
<organism evidence="10 11">
    <name type="scientific">Tribolium castaneum</name>
    <name type="common">Red flour beetle</name>
    <dbReference type="NCBI Taxonomy" id="7070"/>
    <lineage>
        <taxon>Eukaryota</taxon>
        <taxon>Metazoa</taxon>
        <taxon>Ecdysozoa</taxon>
        <taxon>Arthropoda</taxon>
        <taxon>Hexapoda</taxon>
        <taxon>Insecta</taxon>
        <taxon>Pterygota</taxon>
        <taxon>Neoptera</taxon>
        <taxon>Endopterygota</taxon>
        <taxon>Coleoptera</taxon>
        <taxon>Polyphaga</taxon>
        <taxon>Cucujiformia</taxon>
        <taxon>Tenebrionidae</taxon>
        <taxon>Tenebrionidae incertae sedis</taxon>
        <taxon>Tribolium</taxon>
    </lineage>
</organism>
<evidence type="ECO:0000256" key="8">
    <source>
        <dbReference type="SAM" id="MobiDB-lite"/>
    </source>
</evidence>
<dbReference type="Pfam" id="PF08743">
    <property type="entry name" value="Nse4_C"/>
    <property type="match status" value="1"/>
</dbReference>
<evidence type="ECO:0000256" key="6">
    <source>
        <dbReference type="ARBA" id="ARBA00023242"/>
    </source>
</evidence>
<sequence>MDCEDTDQMNNNSMELENTQQRKLFYRDLLNSVETIHEKEELGLDTVREIGDLLKQVNIIEAEHNINDRYQYPEEILLDSMVLSSASGILKKCVEAVDVNVSTYVSSEFTEKIASFCNSEGDFDAQDLVKLLPDAQDIIPKVPEYFFVYGTYDMQNLPKPKEKKQRQKKEKENFQKKEPEKVTSVEKEEQGIEEIVKILYDVLTECYERNHEQPVKYYDYVVDTSSFSNTVENMFYCSFLIRDGRAHIDLDGKGEPYIKPMKKRQLKQFRDDGGTNSQIISTITIPEWEMFKREGYIQKYKARK</sequence>
<evidence type="ECO:0000256" key="3">
    <source>
        <dbReference type="ARBA" id="ARBA00022763"/>
    </source>
</evidence>
<keyword evidence="5 7" id="KW-0234">DNA repair</keyword>
<dbReference type="GO" id="GO:0005634">
    <property type="term" value="C:nucleus"/>
    <property type="evidence" value="ECO:0000318"/>
    <property type="project" value="GO_Central"/>
</dbReference>
<dbReference type="InterPro" id="IPR014854">
    <property type="entry name" value="Nse4_C"/>
</dbReference>
<dbReference type="KEGG" id="tca:659965"/>
<dbReference type="eggNOG" id="KOG2866">
    <property type="taxonomic scope" value="Eukaryota"/>
</dbReference>
<evidence type="ECO:0000256" key="5">
    <source>
        <dbReference type="ARBA" id="ARBA00023204"/>
    </source>
</evidence>
<evidence type="ECO:0000313" key="11">
    <source>
        <dbReference type="Proteomes" id="UP000007266"/>
    </source>
</evidence>
<evidence type="ECO:0000256" key="1">
    <source>
        <dbReference type="ARBA" id="ARBA00004123"/>
    </source>
</evidence>
<comment type="subunit">
    <text evidence="7">Component of the SMC5-SMC6 complex.</text>
</comment>
<dbReference type="PANTHER" id="PTHR16140:SF0">
    <property type="entry name" value="NON-STRUCTURAL MAINTENANCE OF CHROMOSOMES ELEMENT 4"/>
    <property type="match status" value="1"/>
</dbReference>
<keyword evidence="11" id="KW-1185">Reference proteome</keyword>
<feature type="compositionally biased region" description="Basic and acidic residues" evidence="8">
    <location>
        <begin position="169"/>
        <end position="185"/>
    </location>
</feature>
<dbReference type="PANTHER" id="PTHR16140">
    <property type="entry name" value="NON-STRUCTURAL MAINTENANCE OF CHROMOSOMES ELEMENT 4"/>
    <property type="match status" value="1"/>
</dbReference>
<accession>D6WD31</accession>
<dbReference type="GO" id="GO:0006281">
    <property type="term" value="P:DNA repair"/>
    <property type="evidence" value="ECO:0000318"/>
    <property type="project" value="GO_Central"/>
</dbReference>
<dbReference type="HOGENOM" id="CLU_1095510_0_0_1"/>
<keyword evidence="3 7" id="KW-0227">DNA damage</keyword>
<comment type="similarity">
    <text evidence="2 7">Belongs to the NSE4 family.</text>
</comment>
<dbReference type="OrthoDB" id="2133758at2759"/>
<dbReference type="GO" id="GO:0006310">
    <property type="term" value="P:DNA recombination"/>
    <property type="evidence" value="ECO:0007669"/>
    <property type="project" value="UniProtKB-UniRule"/>
</dbReference>
<reference evidence="10 11" key="2">
    <citation type="journal article" date="2010" name="Nucleic Acids Res.">
        <title>BeetleBase in 2010: revisions to provide comprehensive genomic information for Tribolium castaneum.</title>
        <authorList>
            <person name="Kim H.S."/>
            <person name="Murphy T."/>
            <person name="Xia J."/>
            <person name="Caragea D."/>
            <person name="Park Y."/>
            <person name="Beeman R.W."/>
            <person name="Lorenzen M.D."/>
            <person name="Butcher S."/>
            <person name="Manak J.R."/>
            <person name="Brown S.J."/>
        </authorList>
    </citation>
    <scope>GENOME REANNOTATION</scope>
    <source>
        <strain evidence="10 11">Georgia GA2</strain>
    </source>
</reference>
<evidence type="ECO:0000256" key="2">
    <source>
        <dbReference type="ARBA" id="ARBA00008997"/>
    </source>
</evidence>
<dbReference type="GO" id="GO:0030915">
    <property type="term" value="C:Smc5-Smc6 complex"/>
    <property type="evidence" value="ECO:0000318"/>
    <property type="project" value="GO_Central"/>
</dbReference>
<keyword evidence="6 7" id="KW-0539">Nucleus</keyword>
<dbReference type="STRING" id="7070.D6WD31"/>
<dbReference type="EMBL" id="KQ971312">
    <property type="protein sequence ID" value="EEZ98330.2"/>
    <property type="molecule type" value="Genomic_DNA"/>
</dbReference>
<reference evidence="10 11" key="1">
    <citation type="journal article" date="2008" name="Nature">
        <title>The genome of the model beetle and pest Tribolium castaneum.</title>
        <authorList>
            <consortium name="Tribolium Genome Sequencing Consortium"/>
            <person name="Richards S."/>
            <person name="Gibbs R.A."/>
            <person name="Weinstock G.M."/>
            <person name="Brown S.J."/>
            <person name="Denell R."/>
            <person name="Beeman R.W."/>
            <person name="Gibbs R."/>
            <person name="Beeman R.W."/>
            <person name="Brown S.J."/>
            <person name="Bucher G."/>
            <person name="Friedrich M."/>
            <person name="Grimmelikhuijzen C.J."/>
            <person name="Klingler M."/>
            <person name="Lorenzen M."/>
            <person name="Richards S."/>
            <person name="Roth S."/>
            <person name="Schroder R."/>
            <person name="Tautz D."/>
            <person name="Zdobnov E.M."/>
            <person name="Muzny D."/>
            <person name="Gibbs R.A."/>
            <person name="Weinstock G.M."/>
            <person name="Attaway T."/>
            <person name="Bell S."/>
            <person name="Buhay C.J."/>
            <person name="Chandrabose M.N."/>
            <person name="Chavez D."/>
            <person name="Clerk-Blankenburg K.P."/>
            <person name="Cree A."/>
            <person name="Dao M."/>
            <person name="Davis C."/>
            <person name="Chacko J."/>
            <person name="Dinh H."/>
            <person name="Dugan-Rocha S."/>
            <person name="Fowler G."/>
            <person name="Garner T.T."/>
            <person name="Garnes J."/>
            <person name="Gnirke A."/>
            <person name="Hawes A."/>
            <person name="Hernandez J."/>
            <person name="Hines S."/>
            <person name="Holder M."/>
            <person name="Hume J."/>
            <person name="Jhangiani S.N."/>
            <person name="Joshi V."/>
            <person name="Khan Z.M."/>
            <person name="Jackson L."/>
            <person name="Kovar C."/>
            <person name="Kowis A."/>
            <person name="Lee S."/>
            <person name="Lewis L.R."/>
            <person name="Margolis J."/>
            <person name="Morgan M."/>
            <person name="Nazareth L.V."/>
            <person name="Nguyen N."/>
            <person name="Okwuonu G."/>
            <person name="Parker D."/>
            <person name="Richards S."/>
            <person name="Ruiz S.J."/>
            <person name="Santibanez J."/>
            <person name="Savard J."/>
            <person name="Scherer S.E."/>
            <person name="Schneider B."/>
            <person name="Sodergren E."/>
            <person name="Tautz D."/>
            <person name="Vattahil S."/>
            <person name="Villasana D."/>
            <person name="White C.S."/>
            <person name="Wright R."/>
            <person name="Park Y."/>
            <person name="Beeman R.W."/>
            <person name="Lord J."/>
            <person name="Oppert B."/>
            <person name="Lorenzen M."/>
            <person name="Brown S."/>
            <person name="Wang L."/>
            <person name="Savard J."/>
            <person name="Tautz D."/>
            <person name="Richards S."/>
            <person name="Weinstock G."/>
            <person name="Gibbs R.A."/>
            <person name="Liu Y."/>
            <person name="Worley K."/>
            <person name="Weinstock G."/>
            <person name="Elsik C.G."/>
            <person name="Reese J.T."/>
            <person name="Elhaik E."/>
            <person name="Landan G."/>
            <person name="Graur D."/>
            <person name="Arensburger P."/>
            <person name="Atkinson P."/>
            <person name="Beeman R.W."/>
            <person name="Beidler J."/>
            <person name="Brown S.J."/>
            <person name="Demuth J.P."/>
            <person name="Drury D.W."/>
            <person name="Du Y.Z."/>
            <person name="Fujiwara H."/>
            <person name="Lorenzen M."/>
            <person name="Maselli V."/>
            <person name="Osanai M."/>
            <person name="Park Y."/>
            <person name="Robertson H.M."/>
            <person name="Tu Z."/>
            <person name="Wang J.J."/>
            <person name="Wang S."/>
            <person name="Richards S."/>
            <person name="Song H."/>
            <person name="Zhang L."/>
            <person name="Sodergren E."/>
            <person name="Werner D."/>
            <person name="Stanke M."/>
            <person name="Morgenstern B."/>
            <person name="Solovyev V."/>
            <person name="Kosarev P."/>
            <person name="Brown G."/>
            <person name="Chen H.C."/>
            <person name="Ermolaeva O."/>
            <person name="Hlavina W."/>
            <person name="Kapustin Y."/>
            <person name="Kiryutin B."/>
            <person name="Kitts P."/>
            <person name="Maglott D."/>
            <person name="Pruitt K."/>
            <person name="Sapojnikov V."/>
            <person name="Souvorov A."/>
            <person name="Mackey A.J."/>
            <person name="Waterhouse R.M."/>
            <person name="Wyder S."/>
            <person name="Zdobnov E.M."/>
            <person name="Zdobnov E.M."/>
            <person name="Wyder S."/>
            <person name="Kriventseva E.V."/>
            <person name="Kadowaki T."/>
            <person name="Bork P."/>
            <person name="Aranda M."/>
            <person name="Bao R."/>
            <person name="Beermann A."/>
            <person name="Berns N."/>
            <person name="Bolognesi R."/>
            <person name="Bonneton F."/>
            <person name="Bopp D."/>
            <person name="Brown S.J."/>
            <person name="Bucher G."/>
            <person name="Butts T."/>
            <person name="Chaumot A."/>
            <person name="Denell R.E."/>
            <person name="Ferrier D.E."/>
            <person name="Friedrich M."/>
            <person name="Gordon C.M."/>
            <person name="Jindra M."/>
            <person name="Klingler M."/>
            <person name="Lan Q."/>
            <person name="Lattorff H.M."/>
            <person name="Laudet V."/>
            <person name="von Levetsow C."/>
            <person name="Liu Z."/>
            <person name="Lutz R."/>
            <person name="Lynch J.A."/>
            <person name="da Fonseca R.N."/>
            <person name="Posnien N."/>
            <person name="Reuter R."/>
            <person name="Roth S."/>
            <person name="Savard J."/>
            <person name="Schinko J.B."/>
            <person name="Schmitt C."/>
            <person name="Schoppmeier M."/>
            <person name="Schroder R."/>
            <person name="Shippy T.D."/>
            <person name="Simonnet F."/>
            <person name="Marques-Souza H."/>
            <person name="Tautz D."/>
            <person name="Tomoyasu Y."/>
            <person name="Trauner J."/>
            <person name="Van der Zee M."/>
            <person name="Vervoort M."/>
            <person name="Wittkopp N."/>
            <person name="Wimmer E.A."/>
            <person name="Yang X."/>
            <person name="Jones A.K."/>
            <person name="Sattelle D.B."/>
            <person name="Ebert P.R."/>
            <person name="Nelson D."/>
            <person name="Scott J.G."/>
            <person name="Beeman R.W."/>
            <person name="Muthukrishnan S."/>
            <person name="Kramer K.J."/>
            <person name="Arakane Y."/>
            <person name="Beeman R.W."/>
            <person name="Zhu Q."/>
            <person name="Hogenkamp D."/>
            <person name="Dixit R."/>
            <person name="Oppert B."/>
            <person name="Jiang H."/>
            <person name="Zou Z."/>
            <person name="Marshall J."/>
            <person name="Elpidina E."/>
            <person name="Vinokurov K."/>
            <person name="Oppert C."/>
            <person name="Zou Z."/>
            <person name="Evans J."/>
            <person name="Lu Z."/>
            <person name="Zhao P."/>
            <person name="Sumathipala N."/>
            <person name="Altincicek B."/>
            <person name="Vilcinskas A."/>
            <person name="Williams M."/>
            <person name="Hultmark D."/>
            <person name="Hetru C."/>
            <person name="Jiang H."/>
            <person name="Grimmelikhuijzen C.J."/>
            <person name="Hauser F."/>
            <person name="Cazzamali G."/>
            <person name="Williamson M."/>
            <person name="Park Y."/>
            <person name="Li B."/>
            <person name="Tanaka Y."/>
            <person name="Predel R."/>
            <person name="Neupert S."/>
            <person name="Schachtner J."/>
            <person name="Verleyen P."/>
            <person name="Raible F."/>
            <person name="Bork P."/>
            <person name="Friedrich M."/>
            <person name="Walden K.K."/>
            <person name="Robertson H.M."/>
            <person name="Angeli S."/>
            <person name="Foret S."/>
            <person name="Bucher G."/>
            <person name="Schuetz S."/>
            <person name="Maleszka R."/>
            <person name="Wimmer E.A."/>
            <person name="Beeman R.W."/>
            <person name="Lorenzen M."/>
            <person name="Tomoyasu Y."/>
            <person name="Miller S.C."/>
            <person name="Grossmann D."/>
            <person name="Bucher G."/>
        </authorList>
    </citation>
    <scope>NUCLEOTIDE SEQUENCE [LARGE SCALE GENOMIC DNA]</scope>
    <source>
        <strain evidence="10 11">Georgia GA2</strain>
    </source>
</reference>
<evidence type="ECO:0000256" key="7">
    <source>
        <dbReference type="RuleBase" id="RU365071"/>
    </source>
</evidence>
<dbReference type="InterPro" id="IPR027786">
    <property type="entry name" value="Nse4/EID"/>
</dbReference>
<protein>
    <recommendedName>
        <fullName evidence="7">Non-structural maintenance of chromosomes element 4</fullName>
    </recommendedName>
</protein>
<gene>
    <name evidence="10" type="primary">AUGUSTUS-3.0.2_00784</name>
    <name evidence="10" type="ORF">TcasGA2_TC000784</name>
</gene>
<comment type="function">
    <text evidence="7">Component of the SMC5-SMC6 complex, that promotes sister chromatid alignment after DNA damage and facilitates double-stranded DNA breaks (DSBs) repair via homologous recombination between sister chromatids.</text>
</comment>
<proteinExistence type="inferred from homology"/>